<evidence type="ECO:0000313" key="1">
    <source>
        <dbReference type="EMBL" id="CAF1141147.1"/>
    </source>
</evidence>
<sequence length="181" mass="20848">MQNLPPKVNYYSNIYSDTLLLFLEKIVANLSSTGYRYFEFAAFDWIHSHYYFSYYNNYVQYVGYFNIDSFSTLKFFQINCPSTNISLHYLYYDNRHRCLIAITSTTTSTPSLASSLGSLTSSSVSEPVVTTAVYDTNSEVLYISVCYSDGSPYHLFTYTVKTHYLTDVNMTDALIDMQVLE</sequence>
<protein>
    <submittedName>
        <fullName evidence="1">Uncharacterized protein</fullName>
    </submittedName>
</protein>
<evidence type="ECO:0000313" key="2">
    <source>
        <dbReference type="Proteomes" id="UP000663852"/>
    </source>
</evidence>
<dbReference type="AlphaFoldDB" id="A0A814S6T4"/>
<comment type="caution">
    <text evidence="1">The sequence shown here is derived from an EMBL/GenBank/DDBJ whole genome shotgun (WGS) entry which is preliminary data.</text>
</comment>
<organism evidence="1 2">
    <name type="scientific">Adineta ricciae</name>
    <name type="common">Rotifer</name>
    <dbReference type="NCBI Taxonomy" id="249248"/>
    <lineage>
        <taxon>Eukaryota</taxon>
        <taxon>Metazoa</taxon>
        <taxon>Spiralia</taxon>
        <taxon>Gnathifera</taxon>
        <taxon>Rotifera</taxon>
        <taxon>Eurotatoria</taxon>
        <taxon>Bdelloidea</taxon>
        <taxon>Adinetida</taxon>
        <taxon>Adinetidae</taxon>
        <taxon>Adineta</taxon>
    </lineage>
</organism>
<gene>
    <name evidence="1" type="ORF">EDS130_LOCUS22098</name>
</gene>
<reference evidence="1" key="1">
    <citation type="submission" date="2021-02" db="EMBL/GenBank/DDBJ databases">
        <authorList>
            <person name="Nowell W R."/>
        </authorList>
    </citation>
    <scope>NUCLEOTIDE SEQUENCE</scope>
</reference>
<name>A0A814S6T4_ADIRI</name>
<dbReference type="Proteomes" id="UP000663852">
    <property type="component" value="Unassembled WGS sequence"/>
</dbReference>
<dbReference type="EMBL" id="CAJNOJ010000114">
    <property type="protein sequence ID" value="CAF1141147.1"/>
    <property type="molecule type" value="Genomic_DNA"/>
</dbReference>
<proteinExistence type="predicted"/>
<accession>A0A814S6T4</accession>